<evidence type="ECO:0000259" key="7">
    <source>
        <dbReference type="Pfam" id="PF14378"/>
    </source>
</evidence>
<feature type="transmembrane region" description="Helical" evidence="6">
    <location>
        <begin position="83"/>
        <end position="102"/>
    </location>
</feature>
<gene>
    <name evidence="8" type="ORF">EV189_2582</name>
</gene>
<accession>A0A4Q7NPG3</accession>
<dbReference type="InterPro" id="IPR052185">
    <property type="entry name" value="IPC_Synthase-Related"/>
</dbReference>
<dbReference type="CDD" id="cd03386">
    <property type="entry name" value="PAP2_Aur1_like"/>
    <property type="match status" value="1"/>
</dbReference>
<keyword evidence="3 6" id="KW-1133">Transmembrane helix</keyword>
<proteinExistence type="predicted"/>
<evidence type="ECO:0000256" key="3">
    <source>
        <dbReference type="ARBA" id="ARBA00022989"/>
    </source>
</evidence>
<evidence type="ECO:0000256" key="1">
    <source>
        <dbReference type="ARBA" id="ARBA00004141"/>
    </source>
</evidence>
<evidence type="ECO:0000256" key="5">
    <source>
        <dbReference type="SAM" id="MobiDB-lite"/>
    </source>
</evidence>
<feature type="compositionally biased region" description="Low complexity" evidence="5">
    <location>
        <begin position="253"/>
        <end position="267"/>
    </location>
</feature>
<dbReference type="PANTHER" id="PTHR31310">
    <property type="match status" value="1"/>
</dbReference>
<dbReference type="AlphaFoldDB" id="A0A4Q7NPG3"/>
<feature type="domain" description="Inositolphosphotransferase Aur1/Ipt1" evidence="7">
    <location>
        <begin position="51"/>
        <end position="228"/>
    </location>
</feature>
<evidence type="ECO:0000256" key="4">
    <source>
        <dbReference type="ARBA" id="ARBA00023136"/>
    </source>
</evidence>
<dbReference type="Pfam" id="PF14378">
    <property type="entry name" value="PAP2_3"/>
    <property type="match status" value="1"/>
</dbReference>
<keyword evidence="2 6" id="KW-0812">Transmembrane</keyword>
<evidence type="ECO:0000313" key="8">
    <source>
        <dbReference type="EMBL" id="RZS87159.1"/>
    </source>
</evidence>
<name>A0A4Q7NPG3_9ACTN</name>
<feature type="transmembrane region" description="Helical" evidence="6">
    <location>
        <begin position="172"/>
        <end position="192"/>
    </location>
</feature>
<feature type="transmembrane region" description="Helical" evidence="6">
    <location>
        <begin position="114"/>
        <end position="132"/>
    </location>
</feature>
<comment type="subcellular location">
    <subcellularLocation>
        <location evidence="1">Membrane</location>
        <topology evidence="1">Multi-pass membrane protein</topology>
    </subcellularLocation>
</comment>
<reference evidence="8 9" key="1">
    <citation type="submission" date="2019-02" db="EMBL/GenBank/DDBJ databases">
        <title>Genomic Encyclopedia of Type Strains, Phase IV (KMG-IV): sequencing the most valuable type-strain genomes for metagenomic binning, comparative biology and taxonomic classification.</title>
        <authorList>
            <person name="Goeker M."/>
        </authorList>
    </citation>
    <scope>NUCLEOTIDE SEQUENCE [LARGE SCALE GENOMIC DNA]</scope>
    <source>
        <strain evidence="8 9">DSM 45622</strain>
    </source>
</reference>
<keyword evidence="9" id="KW-1185">Reference proteome</keyword>
<feature type="region of interest" description="Disordered" evidence="5">
    <location>
        <begin position="239"/>
        <end position="267"/>
    </location>
</feature>
<feature type="transmembrane region" description="Helical" evidence="6">
    <location>
        <begin position="213"/>
        <end position="232"/>
    </location>
</feature>
<feature type="transmembrane region" description="Helical" evidence="6">
    <location>
        <begin position="12"/>
        <end position="31"/>
    </location>
</feature>
<keyword evidence="4 6" id="KW-0472">Membrane</keyword>
<dbReference type="PANTHER" id="PTHR31310:SF7">
    <property type="entry name" value="PA-PHOSPHATASE RELATED-FAMILY PROTEIN DDB_G0268928"/>
    <property type="match status" value="1"/>
</dbReference>
<comment type="caution">
    <text evidence="8">The sequence shown here is derived from an EMBL/GenBank/DDBJ whole genome shotgun (WGS) entry which is preliminary data.</text>
</comment>
<dbReference type="Proteomes" id="UP000293638">
    <property type="component" value="Unassembled WGS sequence"/>
</dbReference>
<dbReference type="RefSeq" id="WP_165400276.1">
    <property type="nucleotide sequence ID" value="NZ_SGXD01000003.1"/>
</dbReference>
<organism evidence="8 9">
    <name type="scientific">Motilibacter rhizosphaerae</name>
    <dbReference type="NCBI Taxonomy" id="598652"/>
    <lineage>
        <taxon>Bacteria</taxon>
        <taxon>Bacillati</taxon>
        <taxon>Actinomycetota</taxon>
        <taxon>Actinomycetes</taxon>
        <taxon>Motilibacterales</taxon>
        <taxon>Motilibacteraceae</taxon>
        <taxon>Motilibacter</taxon>
    </lineage>
</organism>
<evidence type="ECO:0000256" key="2">
    <source>
        <dbReference type="ARBA" id="ARBA00022692"/>
    </source>
</evidence>
<dbReference type="GO" id="GO:0016020">
    <property type="term" value="C:membrane"/>
    <property type="evidence" value="ECO:0007669"/>
    <property type="project" value="UniProtKB-SubCell"/>
</dbReference>
<evidence type="ECO:0000313" key="9">
    <source>
        <dbReference type="Proteomes" id="UP000293638"/>
    </source>
</evidence>
<evidence type="ECO:0000256" key="6">
    <source>
        <dbReference type="SAM" id="Phobius"/>
    </source>
</evidence>
<protein>
    <submittedName>
        <fullName evidence="8">PAP2 superfamily protein</fullName>
    </submittedName>
</protein>
<dbReference type="EMBL" id="SGXD01000003">
    <property type="protein sequence ID" value="RZS87159.1"/>
    <property type="molecule type" value="Genomic_DNA"/>
</dbReference>
<dbReference type="InterPro" id="IPR026841">
    <property type="entry name" value="Aur1/Ipt1"/>
</dbReference>
<sequence>MRVLRGWRRFQEGRTPVLGELVVVLALLWAYDWVRSKSHPRVGLAQRNGEDVLRLETRLHIDAEHAANAWVGRHDVLEWVASLWYQSAHICITMGVLGWLWWRHPDRYRVARNALVLINVAGLVIFALYPCMPPRLLPGRHFVDAIEASGLGSSPAGPVPADQYAAMPSLHLAWATWVAVTASLAVGSVVLRRLWRCYPLVTASVVVVTANHYVLDIVAGVAVAAVALPLAARLTPQRAAREGGVRGSGDGPAGRAPARQGAAAPTP</sequence>